<dbReference type="Proteomes" id="UP000294847">
    <property type="component" value="Chromosome 4"/>
</dbReference>
<accession>A0A4P7NIN9</accession>
<evidence type="ECO:0000313" key="2">
    <source>
        <dbReference type="Proteomes" id="UP000294847"/>
    </source>
</evidence>
<organism evidence="1 2">
    <name type="scientific">Pyricularia oryzae</name>
    <name type="common">Rice blast fungus</name>
    <name type="synonym">Magnaporthe oryzae</name>
    <dbReference type="NCBI Taxonomy" id="318829"/>
    <lineage>
        <taxon>Eukaryota</taxon>
        <taxon>Fungi</taxon>
        <taxon>Dikarya</taxon>
        <taxon>Ascomycota</taxon>
        <taxon>Pezizomycotina</taxon>
        <taxon>Sordariomycetes</taxon>
        <taxon>Sordariomycetidae</taxon>
        <taxon>Magnaporthales</taxon>
        <taxon>Pyriculariaceae</taxon>
        <taxon>Pyricularia</taxon>
    </lineage>
</organism>
<name>A0A4P7NIN9_PYROR</name>
<gene>
    <name evidence="1" type="ORF">PoMZ_08798</name>
</gene>
<dbReference type="EMBL" id="CP034207">
    <property type="protein sequence ID" value="QBZ61840.1"/>
    <property type="molecule type" value="Genomic_DNA"/>
</dbReference>
<evidence type="ECO:0000313" key="1">
    <source>
        <dbReference type="EMBL" id="QBZ61840.1"/>
    </source>
</evidence>
<proteinExistence type="predicted"/>
<sequence>MPLSRFLILVVPGKHLDKAGFMRAVDLRDLLADTAPVKHRINSWPVREASMKLSPMNEFRNSLGRPFTVFVA</sequence>
<dbReference type="AlphaFoldDB" id="A0A4P7NIN9"/>
<reference evidence="1 2" key="1">
    <citation type="journal article" date="2019" name="Mol. Biol. Evol.">
        <title>Blast fungal genomes show frequent chromosomal changes, gene gains and losses, and effector gene turnover.</title>
        <authorList>
            <person name="Gomez Luciano L.B."/>
            <person name="Jason Tsai I."/>
            <person name="Chuma I."/>
            <person name="Tosa Y."/>
            <person name="Chen Y.H."/>
            <person name="Li J.Y."/>
            <person name="Li M.Y."/>
            <person name="Jade Lu M.Y."/>
            <person name="Nakayashiki H."/>
            <person name="Li W.H."/>
        </authorList>
    </citation>
    <scope>NUCLEOTIDE SEQUENCE [LARGE SCALE GENOMIC DNA]</scope>
    <source>
        <strain evidence="1">MZ5-1-6</strain>
    </source>
</reference>
<protein>
    <submittedName>
        <fullName evidence="1">Uncharacterized protein</fullName>
    </submittedName>
</protein>